<protein>
    <submittedName>
        <fullName evidence="1">Uncharacterized protein</fullName>
    </submittedName>
</protein>
<sequence length="304" mass="36088">MIIILYICDCLYKDYMSDPTAKELLYINKLTYQEKYKLAGILKISAYLPPDNESPIIELPQDMINIICGYMDHIWDLKQTCKQFLNMGNLYQSTIREIKLKHNTPISRIQLFKKYYTGIQKLTIQKVIYASAISIRHCALRANLQMTEFLTWNNLKILELEAYDSFEYIEDNIVCTAESVIIISNVHKFLKVLLKIALPNLKQLHICEKNNIKEDYLWFEDDDNVYKKKCSLEYFSELITKIETLELFSFYIHVKNDDEIKQFLNKIKCPIPKNKDMDYHIKSCKEIKSYRKTEYLVNIEGKFE</sequence>
<name>A0A1V0SJU0_9VIRU</name>
<organism evidence="1">
    <name type="scientific">Klosneuvirus KNV1</name>
    <dbReference type="NCBI Taxonomy" id="1977640"/>
    <lineage>
        <taxon>Viruses</taxon>
        <taxon>Varidnaviria</taxon>
        <taxon>Bamfordvirae</taxon>
        <taxon>Nucleocytoviricota</taxon>
        <taxon>Megaviricetes</taxon>
        <taxon>Imitervirales</taxon>
        <taxon>Mimiviridae</taxon>
        <taxon>Klosneuvirinae</taxon>
        <taxon>Klosneuvirus</taxon>
    </lineage>
</organism>
<reference evidence="1" key="1">
    <citation type="journal article" date="2017" name="Science">
        <title>Giant viruses with an expanded complement of translation system components.</title>
        <authorList>
            <person name="Schulz F."/>
            <person name="Yutin N."/>
            <person name="Ivanova N.N."/>
            <person name="Ortega D.R."/>
            <person name="Lee T.K."/>
            <person name="Vierheilig J."/>
            <person name="Daims H."/>
            <person name="Horn M."/>
            <person name="Wagner M."/>
            <person name="Jensen G.J."/>
            <person name="Kyrpides N.C."/>
            <person name="Koonin E.V."/>
            <person name="Woyke T."/>
        </authorList>
    </citation>
    <scope>NUCLEOTIDE SEQUENCE</scope>
    <source>
        <strain evidence="1">KNV1</strain>
    </source>
</reference>
<gene>
    <name evidence="1" type="ORF">Klosneuvirus_3_130</name>
</gene>
<evidence type="ECO:0000313" key="1">
    <source>
        <dbReference type="EMBL" id="ARF11995.1"/>
    </source>
</evidence>
<accession>A0A1V0SJU0</accession>
<proteinExistence type="predicted"/>
<dbReference type="EMBL" id="KY684110">
    <property type="protein sequence ID" value="ARF11995.1"/>
    <property type="molecule type" value="Genomic_DNA"/>
</dbReference>